<keyword evidence="5 6" id="KW-0234">DNA repair</keyword>
<comment type="similarity">
    <text evidence="6">Belongs to the UvrC family.</text>
</comment>
<dbReference type="InterPro" id="IPR001162">
    <property type="entry name" value="UvrC_RNase_H_dom"/>
</dbReference>
<dbReference type="SUPFAM" id="SSF46600">
    <property type="entry name" value="C-terminal UvrC-binding domain of UvrB"/>
    <property type="match status" value="1"/>
</dbReference>
<dbReference type="EMBL" id="BAABCN010000002">
    <property type="protein sequence ID" value="GAA3867166.1"/>
    <property type="molecule type" value="Genomic_DNA"/>
</dbReference>
<keyword evidence="1 6" id="KW-0963">Cytoplasm</keyword>
<evidence type="ECO:0000256" key="3">
    <source>
        <dbReference type="ARBA" id="ARBA00022769"/>
    </source>
</evidence>
<dbReference type="PROSITE" id="PS50151">
    <property type="entry name" value="UVR"/>
    <property type="match status" value="1"/>
</dbReference>
<feature type="domain" description="GIY-YIG" evidence="8">
    <location>
        <begin position="16"/>
        <end position="95"/>
    </location>
</feature>
<accession>A0ABP7K6D3</accession>
<keyword evidence="6" id="KW-0742">SOS response</keyword>
<dbReference type="PROSITE" id="PS50164">
    <property type="entry name" value="GIY_YIG"/>
    <property type="match status" value="1"/>
</dbReference>
<reference evidence="11" key="1">
    <citation type="journal article" date="2019" name="Int. J. Syst. Evol. Microbiol.">
        <title>The Global Catalogue of Microorganisms (GCM) 10K type strain sequencing project: providing services to taxonomists for standard genome sequencing and annotation.</title>
        <authorList>
            <consortium name="The Broad Institute Genomics Platform"/>
            <consortium name="The Broad Institute Genome Sequencing Center for Infectious Disease"/>
            <person name="Wu L."/>
            <person name="Ma J."/>
        </authorList>
    </citation>
    <scope>NUCLEOTIDE SEQUENCE [LARGE SCALE GENOMIC DNA]</scope>
    <source>
        <strain evidence="11">JCM 17021</strain>
    </source>
</reference>
<dbReference type="Gene3D" id="3.40.1440.10">
    <property type="entry name" value="GIY-YIG endonuclease"/>
    <property type="match status" value="1"/>
</dbReference>
<proteinExistence type="inferred from homology"/>
<dbReference type="Pfam" id="PF01541">
    <property type="entry name" value="GIY-YIG"/>
    <property type="match status" value="1"/>
</dbReference>
<protein>
    <recommendedName>
        <fullName evidence="6">UvrABC system protein C</fullName>
        <shortName evidence="6">Protein UvrC</shortName>
    </recommendedName>
    <alternativeName>
        <fullName evidence="6">Excinuclease ABC subunit C</fullName>
    </alternativeName>
</protein>
<feature type="domain" description="UvrC family homology region profile" evidence="9">
    <location>
        <begin position="259"/>
        <end position="508"/>
    </location>
</feature>
<dbReference type="InterPro" id="IPR036876">
    <property type="entry name" value="UVR_dom_sf"/>
</dbReference>
<dbReference type="InterPro" id="IPR047296">
    <property type="entry name" value="GIY-YIG_UvrC_Cho"/>
</dbReference>
<dbReference type="InterPro" id="IPR050066">
    <property type="entry name" value="UvrABC_protein_C"/>
</dbReference>
<dbReference type="Gene3D" id="3.30.420.340">
    <property type="entry name" value="UvrC, RNAse H endonuclease domain"/>
    <property type="match status" value="1"/>
</dbReference>
<evidence type="ECO:0000256" key="2">
    <source>
        <dbReference type="ARBA" id="ARBA00022763"/>
    </source>
</evidence>
<comment type="caution">
    <text evidence="10">The sequence shown here is derived from an EMBL/GenBank/DDBJ whole genome shotgun (WGS) entry which is preliminary data.</text>
</comment>
<keyword evidence="11" id="KW-1185">Reference proteome</keyword>
<dbReference type="PANTHER" id="PTHR30562">
    <property type="entry name" value="UVRC/OXIDOREDUCTASE"/>
    <property type="match status" value="1"/>
</dbReference>
<dbReference type="Gene3D" id="4.10.860.10">
    <property type="entry name" value="UVR domain"/>
    <property type="match status" value="1"/>
</dbReference>
<evidence type="ECO:0000313" key="11">
    <source>
        <dbReference type="Proteomes" id="UP001501803"/>
    </source>
</evidence>
<gene>
    <name evidence="6 10" type="primary">uvrC</name>
    <name evidence="10" type="ORF">GCM10022381_08410</name>
</gene>
<dbReference type="InterPro" id="IPR001943">
    <property type="entry name" value="UVR_dom"/>
</dbReference>
<evidence type="ECO:0000313" key="10">
    <source>
        <dbReference type="EMBL" id="GAA3867166.1"/>
    </source>
</evidence>
<evidence type="ECO:0000256" key="5">
    <source>
        <dbReference type="ARBA" id="ARBA00023204"/>
    </source>
</evidence>
<dbReference type="SUPFAM" id="SSF47781">
    <property type="entry name" value="RuvA domain 2-like"/>
    <property type="match status" value="1"/>
</dbReference>
<dbReference type="Proteomes" id="UP001501803">
    <property type="component" value="Unassembled WGS sequence"/>
</dbReference>
<keyword evidence="4 6" id="KW-0267">Excision nuclease</keyword>
<comment type="function">
    <text evidence="6">The UvrABC repair system catalyzes the recognition and processing of DNA lesions. UvrC both incises the 5' and 3' sides of the lesion. The N-terminal half is responsible for the 3' incision and the C-terminal half is responsible for the 5' incision.</text>
</comment>
<dbReference type="HAMAP" id="MF_00203">
    <property type="entry name" value="UvrC"/>
    <property type="match status" value="1"/>
</dbReference>
<keyword evidence="3 6" id="KW-0228">DNA excision</keyword>
<dbReference type="Pfam" id="PF14520">
    <property type="entry name" value="HHH_5"/>
    <property type="match status" value="1"/>
</dbReference>
<feature type="domain" description="UVR" evidence="7">
    <location>
        <begin position="208"/>
        <end position="243"/>
    </location>
</feature>
<evidence type="ECO:0000256" key="4">
    <source>
        <dbReference type="ARBA" id="ARBA00022881"/>
    </source>
</evidence>
<evidence type="ECO:0000256" key="6">
    <source>
        <dbReference type="HAMAP-Rule" id="MF_00203"/>
    </source>
</evidence>
<comment type="subunit">
    <text evidence="6">Interacts with UvrB in an incision complex.</text>
</comment>
<dbReference type="NCBIfam" id="NF001824">
    <property type="entry name" value="PRK00558.1-5"/>
    <property type="match status" value="1"/>
</dbReference>
<dbReference type="Pfam" id="PF02151">
    <property type="entry name" value="UVR"/>
    <property type="match status" value="1"/>
</dbReference>
<dbReference type="CDD" id="cd10434">
    <property type="entry name" value="GIY-YIG_UvrC_Cho"/>
    <property type="match status" value="1"/>
</dbReference>
<dbReference type="InterPro" id="IPR004791">
    <property type="entry name" value="UvrC"/>
</dbReference>
<dbReference type="RefSeq" id="WP_345062574.1">
    <property type="nucleotide sequence ID" value="NZ_BAABCN010000002.1"/>
</dbReference>
<dbReference type="InterPro" id="IPR038476">
    <property type="entry name" value="UvrC_RNase_H_dom_sf"/>
</dbReference>
<dbReference type="Pfam" id="PF22920">
    <property type="entry name" value="UvrC_RNaseH"/>
    <property type="match status" value="1"/>
</dbReference>
<dbReference type="SMART" id="SM00465">
    <property type="entry name" value="GIYc"/>
    <property type="match status" value="1"/>
</dbReference>
<evidence type="ECO:0000259" key="8">
    <source>
        <dbReference type="PROSITE" id="PS50164"/>
    </source>
</evidence>
<dbReference type="InterPro" id="IPR000305">
    <property type="entry name" value="GIY-YIG_endonuc"/>
</dbReference>
<name>A0ABP7K6D3_9MICO</name>
<organism evidence="10 11">
    <name type="scientific">Leifsonia kafniensis</name>
    <dbReference type="NCBI Taxonomy" id="475957"/>
    <lineage>
        <taxon>Bacteria</taxon>
        <taxon>Bacillati</taxon>
        <taxon>Actinomycetota</taxon>
        <taxon>Actinomycetes</taxon>
        <taxon>Micrococcales</taxon>
        <taxon>Microbacteriaceae</taxon>
        <taxon>Leifsonia</taxon>
    </lineage>
</organism>
<evidence type="ECO:0000259" key="7">
    <source>
        <dbReference type="PROSITE" id="PS50151"/>
    </source>
</evidence>
<dbReference type="PROSITE" id="PS50165">
    <property type="entry name" value="UVRC"/>
    <property type="match status" value="1"/>
</dbReference>
<dbReference type="Gene3D" id="1.10.150.20">
    <property type="entry name" value="5' to 3' exonuclease, C-terminal subdomain"/>
    <property type="match status" value="1"/>
</dbReference>
<keyword evidence="2 6" id="KW-0227">DNA damage</keyword>
<dbReference type="NCBIfam" id="TIGR00194">
    <property type="entry name" value="uvrC"/>
    <property type="match status" value="1"/>
</dbReference>
<evidence type="ECO:0000259" key="9">
    <source>
        <dbReference type="PROSITE" id="PS50165"/>
    </source>
</evidence>
<dbReference type="InterPro" id="IPR010994">
    <property type="entry name" value="RuvA_2-like"/>
</dbReference>
<dbReference type="SUPFAM" id="SSF82771">
    <property type="entry name" value="GIY-YIG endonuclease"/>
    <property type="match status" value="1"/>
</dbReference>
<dbReference type="Pfam" id="PF08459">
    <property type="entry name" value="UvrC_RNaseH_dom"/>
    <property type="match status" value="1"/>
</dbReference>
<dbReference type="InterPro" id="IPR035901">
    <property type="entry name" value="GIY-YIG_endonuc_sf"/>
</dbReference>
<sequence>MSDALSYRPKTGEIPTTPGVYRFRDETGRVLYVGKAKNLRARLSNYFAPLTSLHERTRRMVTTASSVEWTVVGTETEALQLEWFWINEFDPPFNVQFKDDKSYPYLAVTLADEAPRALVTRTTGIKGARYFGPYPKVWAVHETIDLMLKAFPIRTCNAANYKRAMQSGKPCFASQIGRCFGPCSQKVTSEEHRAVVNDFVSFMTSQDRKLINSLTAEMKQAAAEQNYELAAKRRDQALALEAVLEKSAVVLRDSVDIDLFGIEQDELAAAVQQFIVRGGRIRGVRGWMVDKELDVSTGELIDSIMQTVYNADNPPPREIVVPELPDDAEALDEWLAQISNRKVKLVAAQRGEKAALLATATQNAKQSLILYKSRRSSDFVARSKALEDIQEALGMTDAPLRMECYDVSHLGGTNIVASMVVFEDGLPRKDEYRRFTIPESTDDTDSLYRTLTRRLAYLSPAADAAAAEAEGTPGEESAATKRKKFRYRPNLLIVDGGQPQVAAAARALEESGVTGIQLCGIAKRLEEIWLPDSDYPVILPRNSDALFLIQRIRDEAHRFAITHQRARRKRDIGSVLGEVPGLGPARVKVLLRHFGSVARLKEASVEEISDVHGIGPALAATIHQHLRA</sequence>
<evidence type="ECO:0000256" key="1">
    <source>
        <dbReference type="ARBA" id="ARBA00022490"/>
    </source>
</evidence>
<comment type="subcellular location">
    <subcellularLocation>
        <location evidence="6">Cytoplasm</location>
    </subcellularLocation>
</comment>
<dbReference type="PANTHER" id="PTHR30562:SF1">
    <property type="entry name" value="UVRABC SYSTEM PROTEIN C"/>
    <property type="match status" value="1"/>
</dbReference>